<feature type="compositionally biased region" description="Polar residues" evidence="3">
    <location>
        <begin position="380"/>
        <end position="393"/>
    </location>
</feature>
<feature type="compositionally biased region" description="Polar residues" evidence="3">
    <location>
        <begin position="449"/>
        <end position="460"/>
    </location>
</feature>
<dbReference type="InterPro" id="IPR012934">
    <property type="entry name" value="Znf_AD"/>
</dbReference>
<dbReference type="Gene3D" id="3.40.1800.20">
    <property type="match status" value="1"/>
</dbReference>
<feature type="region of interest" description="Disordered" evidence="3">
    <location>
        <begin position="371"/>
        <end position="415"/>
    </location>
</feature>
<sequence>MCRLCLGTENLLWVFGSSMVDNMAEIIHTTSGVEISQSDKVTQMVCSTCCQITIKMYKFRMTSMKNDRDLKAKYVCPNTVPTSSTSVTSKKEAGPSNKVTAAPCTKVGPINYKLAHPSVRKAVHENPGVIIPTKCLQSHIGAYITLLTDEVDEWYKERNYSDAEIAKLKRQAYESAIKEENVAKKRKLDPKGKNTKKNSSAESSKRNGRLSVDSESSRPGSACSNSTNKSCEQTKGRSAVGVKMDVRFARDNLQTLVSSADEKIHLEKSGTTCDKNQVAGCNRTETDVSVEVLRKKLNVKCDRKKDVASLQNPVSDPKKKEGLQNSTVKSSNQVVLKDSIAQSGATPKEPKQIDKLKDQITLTTILRSDESNKNKNENSAILQIDSSRPNTSMKPIENQKKSSLTKEDPHLPAPTEFTNYTWIVLSDSEDTEKEENSSDSDPIVRDIDSGSTSNDSTKLPENTDKATFTEALDLVPTNSNMPDLSLVSLVSKSHKLYTCKVCDSQKSSLKELKIHQRKTHTKCPFCSKRFRTLAHRDEHVRTKCRINKSPVKLKVPKLQLVRIDEDEEIKKKYFTAFQTEKDNKKDDKVEKDKDKEDKNAAEKESDSDDDLDGRLVICDPVTVKAISELENFINETEVISDRQTPKAMNNEQSDNNNDDVICISDEEPEMPELRHEEPEMPELRHDPPTQSSNKMIDVINNELLKKIKIHDTDVNILKRILSLPKTTADKKTDTPPPDNPIEDNPIVNGNTNRVKIFKNLRKHLNKYKIPIQVHHGPTVSVEYKPTKAPPAKKLNDLWFTTTPQELRPLAKPPAPPAPNNLTYTLFNAPAVVTTSSQLINNVPQKFIARPITTMAVRPVTTMAARPVTTMAARPVTTMASTSILLNRTQNICTSTTNNKITNIILLPPNLVSLSTTTQGAFPVISHAKTVNGRSDQPTAATIDTLRSITDALMPPSRVSFNSEKAKEQSISKENTVQPAIRVKNLQELS</sequence>
<gene>
    <name evidence="6" type="primary">AUGUSTUS-3.0.2_09079</name>
    <name evidence="6" type="ORF">TcasGA2_TC009079</name>
</gene>
<dbReference type="Proteomes" id="UP000007266">
    <property type="component" value="Linkage group 7"/>
</dbReference>
<feature type="region of interest" description="Disordered" evidence="3">
    <location>
        <begin position="583"/>
        <end position="611"/>
    </location>
</feature>
<feature type="compositionally biased region" description="Polar residues" evidence="3">
    <location>
        <begin position="646"/>
        <end position="655"/>
    </location>
</feature>
<dbReference type="GO" id="GO:0045944">
    <property type="term" value="P:positive regulation of transcription by RNA polymerase II"/>
    <property type="evidence" value="ECO:0000318"/>
    <property type="project" value="GO_Central"/>
</dbReference>
<evidence type="ECO:0000259" key="5">
    <source>
        <dbReference type="PROSITE" id="PS51915"/>
    </source>
</evidence>
<dbReference type="InterPro" id="IPR013087">
    <property type="entry name" value="Znf_C2H2_type"/>
</dbReference>
<feature type="compositionally biased region" description="Polar residues" evidence="3">
    <location>
        <begin position="213"/>
        <end position="233"/>
    </location>
</feature>
<feature type="region of interest" description="Disordered" evidence="3">
    <location>
        <begin position="428"/>
        <end position="462"/>
    </location>
</feature>
<feature type="region of interest" description="Disordered" evidence="3">
    <location>
        <begin position="640"/>
        <end position="659"/>
    </location>
</feature>
<dbReference type="PROSITE" id="PS50157">
    <property type="entry name" value="ZINC_FINGER_C2H2_2"/>
    <property type="match status" value="1"/>
</dbReference>
<feature type="binding site" evidence="2">
    <location>
        <position position="46"/>
    </location>
    <ligand>
        <name>Zn(2+)</name>
        <dbReference type="ChEBI" id="CHEBI:29105"/>
    </ligand>
</feature>
<accession>A0A139WEH5</accession>
<protein>
    <submittedName>
        <fullName evidence="6">Uncharacterized protein</fullName>
    </submittedName>
</protein>
<dbReference type="AlphaFoldDB" id="A0A139WEH5"/>
<feature type="domain" description="C2H2-type" evidence="4">
    <location>
        <begin position="497"/>
        <end position="521"/>
    </location>
</feature>
<reference evidence="6 7" key="1">
    <citation type="journal article" date="2008" name="Nature">
        <title>The genome of the model beetle and pest Tribolium castaneum.</title>
        <authorList>
            <consortium name="Tribolium Genome Sequencing Consortium"/>
            <person name="Richards S."/>
            <person name="Gibbs R.A."/>
            <person name="Weinstock G.M."/>
            <person name="Brown S.J."/>
            <person name="Denell R."/>
            <person name="Beeman R.W."/>
            <person name="Gibbs R."/>
            <person name="Beeman R.W."/>
            <person name="Brown S.J."/>
            <person name="Bucher G."/>
            <person name="Friedrich M."/>
            <person name="Grimmelikhuijzen C.J."/>
            <person name="Klingler M."/>
            <person name="Lorenzen M."/>
            <person name="Richards S."/>
            <person name="Roth S."/>
            <person name="Schroder R."/>
            <person name="Tautz D."/>
            <person name="Zdobnov E.M."/>
            <person name="Muzny D."/>
            <person name="Gibbs R.A."/>
            <person name="Weinstock G.M."/>
            <person name="Attaway T."/>
            <person name="Bell S."/>
            <person name="Buhay C.J."/>
            <person name="Chandrabose M.N."/>
            <person name="Chavez D."/>
            <person name="Clerk-Blankenburg K.P."/>
            <person name="Cree A."/>
            <person name="Dao M."/>
            <person name="Davis C."/>
            <person name="Chacko J."/>
            <person name="Dinh H."/>
            <person name="Dugan-Rocha S."/>
            <person name="Fowler G."/>
            <person name="Garner T.T."/>
            <person name="Garnes J."/>
            <person name="Gnirke A."/>
            <person name="Hawes A."/>
            <person name="Hernandez J."/>
            <person name="Hines S."/>
            <person name="Holder M."/>
            <person name="Hume J."/>
            <person name="Jhangiani S.N."/>
            <person name="Joshi V."/>
            <person name="Khan Z.M."/>
            <person name="Jackson L."/>
            <person name="Kovar C."/>
            <person name="Kowis A."/>
            <person name="Lee S."/>
            <person name="Lewis L.R."/>
            <person name="Margolis J."/>
            <person name="Morgan M."/>
            <person name="Nazareth L.V."/>
            <person name="Nguyen N."/>
            <person name="Okwuonu G."/>
            <person name="Parker D."/>
            <person name="Richards S."/>
            <person name="Ruiz S.J."/>
            <person name="Santibanez J."/>
            <person name="Savard J."/>
            <person name="Scherer S.E."/>
            <person name="Schneider B."/>
            <person name="Sodergren E."/>
            <person name="Tautz D."/>
            <person name="Vattahil S."/>
            <person name="Villasana D."/>
            <person name="White C.S."/>
            <person name="Wright R."/>
            <person name="Park Y."/>
            <person name="Beeman R.W."/>
            <person name="Lord J."/>
            <person name="Oppert B."/>
            <person name="Lorenzen M."/>
            <person name="Brown S."/>
            <person name="Wang L."/>
            <person name="Savard J."/>
            <person name="Tautz D."/>
            <person name="Richards S."/>
            <person name="Weinstock G."/>
            <person name="Gibbs R.A."/>
            <person name="Liu Y."/>
            <person name="Worley K."/>
            <person name="Weinstock G."/>
            <person name="Elsik C.G."/>
            <person name="Reese J.T."/>
            <person name="Elhaik E."/>
            <person name="Landan G."/>
            <person name="Graur D."/>
            <person name="Arensburger P."/>
            <person name="Atkinson P."/>
            <person name="Beeman R.W."/>
            <person name="Beidler J."/>
            <person name="Brown S.J."/>
            <person name="Demuth J.P."/>
            <person name="Drury D.W."/>
            <person name="Du Y.Z."/>
            <person name="Fujiwara H."/>
            <person name="Lorenzen M."/>
            <person name="Maselli V."/>
            <person name="Osanai M."/>
            <person name="Park Y."/>
            <person name="Robertson H.M."/>
            <person name="Tu Z."/>
            <person name="Wang J.J."/>
            <person name="Wang S."/>
            <person name="Richards S."/>
            <person name="Song H."/>
            <person name="Zhang L."/>
            <person name="Sodergren E."/>
            <person name="Werner D."/>
            <person name="Stanke M."/>
            <person name="Morgenstern B."/>
            <person name="Solovyev V."/>
            <person name="Kosarev P."/>
            <person name="Brown G."/>
            <person name="Chen H.C."/>
            <person name="Ermolaeva O."/>
            <person name="Hlavina W."/>
            <person name="Kapustin Y."/>
            <person name="Kiryutin B."/>
            <person name="Kitts P."/>
            <person name="Maglott D."/>
            <person name="Pruitt K."/>
            <person name="Sapojnikov V."/>
            <person name="Souvorov A."/>
            <person name="Mackey A.J."/>
            <person name="Waterhouse R.M."/>
            <person name="Wyder S."/>
            <person name="Zdobnov E.M."/>
            <person name="Zdobnov E.M."/>
            <person name="Wyder S."/>
            <person name="Kriventseva E.V."/>
            <person name="Kadowaki T."/>
            <person name="Bork P."/>
            <person name="Aranda M."/>
            <person name="Bao R."/>
            <person name="Beermann A."/>
            <person name="Berns N."/>
            <person name="Bolognesi R."/>
            <person name="Bonneton F."/>
            <person name="Bopp D."/>
            <person name="Brown S.J."/>
            <person name="Bucher G."/>
            <person name="Butts T."/>
            <person name="Chaumot A."/>
            <person name="Denell R.E."/>
            <person name="Ferrier D.E."/>
            <person name="Friedrich M."/>
            <person name="Gordon C.M."/>
            <person name="Jindra M."/>
            <person name="Klingler M."/>
            <person name="Lan Q."/>
            <person name="Lattorff H.M."/>
            <person name="Laudet V."/>
            <person name="von Levetsow C."/>
            <person name="Liu Z."/>
            <person name="Lutz R."/>
            <person name="Lynch J.A."/>
            <person name="da Fonseca R.N."/>
            <person name="Posnien N."/>
            <person name="Reuter R."/>
            <person name="Roth S."/>
            <person name="Savard J."/>
            <person name="Schinko J.B."/>
            <person name="Schmitt C."/>
            <person name="Schoppmeier M."/>
            <person name="Schroder R."/>
            <person name="Shippy T.D."/>
            <person name="Simonnet F."/>
            <person name="Marques-Souza H."/>
            <person name="Tautz D."/>
            <person name="Tomoyasu Y."/>
            <person name="Trauner J."/>
            <person name="Van der Zee M."/>
            <person name="Vervoort M."/>
            <person name="Wittkopp N."/>
            <person name="Wimmer E.A."/>
            <person name="Yang X."/>
            <person name="Jones A.K."/>
            <person name="Sattelle D.B."/>
            <person name="Ebert P.R."/>
            <person name="Nelson D."/>
            <person name="Scott J.G."/>
            <person name="Beeman R.W."/>
            <person name="Muthukrishnan S."/>
            <person name="Kramer K.J."/>
            <person name="Arakane Y."/>
            <person name="Beeman R.W."/>
            <person name="Zhu Q."/>
            <person name="Hogenkamp D."/>
            <person name="Dixit R."/>
            <person name="Oppert B."/>
            <person name="Jiang H."/>
            <person name="Zou Z."/>
            <person name="Marshall J."/>
            <person name="Elpidina E."/>
            <person name="Vinokurov K."/>
            <person name="Oppert C."/>
            <person name="Zou Z."/>
            <person name="Evans J."/>
            <person name="Lu Z."/>
            <person name="Zhao P."/>
            <person name="Sumathipala N."/>
            <person name="Altincicek B."/>
            <person name="Vilcinskas A."/>
            <person name="Williams M."/>
            <person name="Hultmark D."/>
            <person name="Hetru C."/>
            <person name="Jiang H."/>
            <person name="Grimmelikhuijzen C.J."/>
            <person name="Hauser F."/>
            <person name="Cazzamali G."/>
            <person name="Williamson M."/>
            <person name="Park Y."/>
            <person name="Li B."/>
            <person name="Tanaka Y."/>
            <person name="Predel R."/>
            <person name="Neupert S."/>
            <person name="Schachtner J."/>
            <person name="Verleyen P."/>
            <person name="Raible F."/>
            <person name="Bork P."/>
            <person name="Friedrich M."/>
            <person name="Walden K.K."/>
            <person name="Robertson H.M."/>
            <person name="Angeli S."/>
            <person name="Foret S."/>
            <person name="Bucher G."/>
            <person name="Schuetz S."/>
            <person name="Maleszka R."/>
            <person name="Wimmer E.A."/>
            <person name="Beeman R.W."/>
            <person name="Lorenzen M."/>
            <person name="Tomoyasu Y."/>
            <person name="Miller S.C."/>
            <person name="Grossmann D."/>
            <person name="Bucher G."/>
        </authorList>
    </citation>
    <scope>NUCLEOTIDE SEQUENCE [LARGE SCALE GENOMIC DNA]</scope>
    <source>
        <strain evidence="6 7">Georgia GA2</strain>
    </source>
</reference>
<feature type="compositionally biased region" description="Polar residues" evidence="3">
    <location>
        <begin position="323"/>
        <end position="345"/>
    </location>
</feature>
<evidence type="ECO:0000313" key="6">
    <source>
        <dbReference type="EMBL" id="KYB26241.1"/>
    </source>
</evidence>
<feature type="region of interest" description="Disordered" evidence="3">
    <location>
        <begin position="959"/>
        <end position="978"/>
    </location>
</feature>
<feature type="compositionally biased region" description="Basic residues" evidence="3">
    <location>
        <begin position="184"/>
        <end position="196"/>
    </location>
</feature>
<keyword evidence="7" id="KW-1185">Reference proteome</keyword>
<dbReference type="SUPFAM" id="SSF57716">
    <property type="entry name" value="Glucocorticoid receptor-like (DNA-binding domain)"/>
    <property type="match status" value="1"/>
</dbReference>
<dbReference type="EMBL" id="KQ971354">
    <property type="protein sequence ID" value="KYB26241.1"/>
    <property type="molecule type" value="Genomic_DNA"/>
</dbReference>
<evidence type="ECO:0000313" key="7">
    <source>
        <dbReference type="Proteomes" id="UP000007266"/>
    </source>
</evidence>
<keyword evidence="2" id="KW-0862">Zinc</keyword>
<feature type="binding site" evidence="2">
    <location>
        <position position="49"/>
    </location>
    <ligand>
        <name>Zn(2+)</name>
        <dbReference type="ChEBI" id="CHEBI:29105"/>
    </ligand>
</feature>
<feature type="domain" description="ZAD" evidence="5">
    <location>
        <begin position="1"/>
        <end position="73"/>
    </location>
</feature>
<dbReference type="GO" id="GO:0008270">
    <property type="term" value="F:zinc ion binding"/>
    <property type="evidence" value="ECO:0007669"/>
    <property type="project" value="UniProtKB-UniRule"/>
</dbReference>
<dbReference type="Gene3D" id="3.30.160.60">
    <property type="entry name" value="Classic Zinc Finger"/>
    <property type="match status" value="1"/>
</dbReference>
<evidence type="ECO:0000256" key="3">
    <source>
        <dbReference type="SAM" id="MobiDB-lite"/>
    </source>
</evidence>
<dbReference type="InParanoid" id="A0A139WEH5"/>
<feature type="region of interest" description="Disordered" evidence="3">
    <location>
        <begin position="305"/>
        <end position="355"/>
    </location>
</feature>
<dbReference type="Pfam" id="PF07776">
    <property type="entry name" value="zf-AD"/>
    <property type="match status" value="1"/>
</dbReference>
<organism evidence="6 7">
    <name type="scientific">Tribolium castaneum</name>
    <name type="common">Red flour beetle</name>
    <dbReference type="NCBI Taxonomy" id="7070"/>
    <lineage>
        <taxon>Eukaryota</taxon>
        <taxon>Metazoa</taxon>
        <taxon>Ecdysozoa</taxon>
        <taxon>Arthropoda</taxon>
        <taxon>Hexapoda</taxon>
        <taxon>Insecta</taxon>
        <taxon>Pterygota</taxon>
        <taxon>Neoptera</taxon>
        <taxon>Endopterygota</taxon>
        <taxon>Coleoptera</taxon>
        <taxon>Polyphaga</taxon>
        <taxon>Cucujiformia</taxon>
        <taxon>Tenebrionidae</taxon>
        <taxon>Tenebrionidae incertae sedis</taxon>
        <taxon>Tribolium</taxon>
    </lineage>
</organism>
<evidence type="ECO:0000259" key="4">
    <source>
        <dbReference type="PROSITE" id="PS50157"/>
    </source>
</evidence>
<feature type="binding site" evidence="2">
    <location>
        <position position="5"/>
    </location>
    <ligand>
        <name>Zn(2+)</name>
        <dbReference type="ChEBI" id="CHEBI:29105"/>
    </ligand>
</feature>
<evidence type="ECO:0000256" key="2">
    <source>
        <dbReference type="PROSITE-ProRule" id="PRU01263"/>
    </source>
</evidence>
<dbReference type="GO" id="GO:0005634">
    <property type="term" value="C:nucleus"/>
    <property type="evidence" value="ECO:0000318"/>
    <property type="project" value="GO_Central"/>
</dbReference>
<dbReference type="SMART" id="SM00355">
    <property type="entry name" value="ZnF_C2H2"/>
    <property type="match status" value="2"/>
</dbReference>
<dbReference type="SMART" id="SM00868">
    <property type="entry name" value="zf-AD"/>
    <property type="match status" value="1"/>
</dbReference>
<feature type="region of interest" description="Disordered" evidence="3">
    <location>
        <begin position="184"/>
        <end position="236"/>
    </location>
</feature>
<feature type="compositionally biased region" description="Basic and acidic residues" evidence="3">
    <location>
        <begin position="583"/>
        <end position="604"/>
    </location>
</feature>
<reference evidence="6 7" key="2">
    <citation type="journal article" date="2010" name="Nucleic Acids Res.">
        <title>BeetleBase in 2010: revisions to provide comprehensive genomic information for Tribolium castaneum.</title>
        <authorList>
            <person name="Kim H.S."/>
            <person name="Murphy T."/>
            <person name="Xia J."/>
            <person name="Caragea D."/>
            <person name="Park Y."/>
            <person name="Beeman R.W."/>
            <person name="Lorenzen M.D."/>
            <person name="Butcher S."/>
            <person name="Manak J.R."/>
            <person name="Brown S.J."/>
        </authorList>
    </citation>
    <scope>GENOME REANNOTATION</scope>
    <source>
        <strain evidence="6 7">Georgia GA2</strain>
    </source>
</reference>
<keyword evidence="1" id="KW-0863">Zinc-finger</keyword>
<feature type="region of interest" description="Disordered" evidence="3">
    <location>
        <begin position="727"/>
        <end position="747"/>
    </location>
</feature>
<proteinExistence type="predicted"/>
<evidence type="ECO:0000256" key="1">
    <source>
        <dbReference type="PROSITE-ProRule" id="PRU00042"/>
    </source>
</evidence>
<dbReference type="PROSITE" id="PS51915">
    <property type="entry name" value="ZAD"/>
    <property type="match status" value="1"/>
</dbReference>
<feature type="binding site" evidence="2">
    <location>
        <position position="2"/>
    </location>
    <ligand>
        <name>Zn(2+)</name>
        <dbReference type="ChEBI" id="CHEBI:29105"/>
    </ligand>
</feature>
<name>A0A139WEH5_TRICA</name>
<keyword evidence="2" id="KW-0479">Metal-binding</keyword>
<feature type="compositionally biased region" description="Basic and acidic residues" evidence="3">
    <location>
        <begin position="397"/>
        <end position="410"/>
    </location>
</feature>